<proteinExistence type="predicted"/>
<dbReference type="InParanoid" id="B3SCP7"/>
<keyword evidence="5" id="KW-1185">Reference proteome</keyword>
<keyword evidence="2" id="KW-1133">Transmembrane helix</keyword>
<accession>B3SCP7</accession>
<dbReference type="InterPro" id="IPR027951">
    <property type="entry name" value="Nepro_N"/>
</dbReference>
<dbReference type="Proteomes" id="UP000009022">
    <property type="component" value="Unassembled WGS sequence"/>
</dbReference>
<dbReference type="EMBL" id="DS985272">
    <property type="protein sequence ID" value="EDV19510.1"/>
    <property type="molecule type" value="Genomic_DNA"/>
</dbReference>
<organism evidence="4 5">
    <name type="scientific">Trichoplax adhaerens</name>
    <name type="common">Trichoplax reptans</name>
    <dbReference type="NCBI Taxonomy" id="10228"/>
    <lineage>
        <taxon>Eukaryota</taxon>
        <taxon>Metazoa</taxon>
        <taxon>Placozoa</taxon>
        <taxon>Uniplacotomia</taxon>
        <taxon>Trichoplacea</taxon>
        <taxon>Trichoplacidae</taxon>
        <taxon>Trichoplax</taxon>
    </lineage>
</organism>
<dbReference type="PhylomeDB" id="B3SCP7"/>
<dbReference type="RefSeq" id="XP_002118027.1">
    <property type="nucleotide sequence ID" value="XM_002117991.1"/>
</dbReference>
<reference evidence="4 5" key="1">
    <citation type="journal article" date="2008" name="Nature">
        <title>The Trichoplax genome and the nature of placozoans.</title>
        <authorList>
            <person name="Srivastava M."/>
            <person name="Begovic E."/>
            <person name="Chapman J."/>
            <person name="Putnam N.H."/>
            <person name="Hellsten U."/>
            <person name="Kawashima T."/>
            <person name="Kuo A."/>
            <person name="Mitros T."/>
            <person name="Salamov A."/>
            <person name="Carpenter M.L."/>
            <person name="Signorovitch A.Y."/>
            <person name="Moreno M.A."/>
            <person name="Kamm K."/>
            <person name="Grimwood J."/>
            <person name="Schmutz J."/>
            <person name="Shapiro H."/>
            <person name="Grigoriev I.V."/>
            <person name="Buss L.W."/>
            <person name="Schierwater B."/>
            <person name="Dellaporta S.L."/>
            <person name="Rokhsar D.S."/>
        </authorList>
    </citation>
    <scope>NUCLEOTIDE SEQUENCE [LARGE SCALE GENOMIC DNA]</scope>
    <source>
        <strain evidence="4 5">Grell-BS-1999</strain>
    </source>
</reference>
<sequence>MMDSIQWQNLVMGKYKLLVSSEINVEDDWNKIHTIVNQYDSTLVWQEMAILSKICYRYKSQLRRDKHYQYLKKVERLTKRLYNLRMKSTLNNFLTCITRFKKRLYKRLCIRYGKISNLITIFFNVFFGFSTVIRSLTKIRHICSQLSMGLFIQFNLLAAAIVSRLRNCLTELIDITIQAYKTIYEWLRMSVKAQNKVLDVANFPADLSQYLQNDASSGQYLIDSSAMDETLKNSTDNIDLGEPVDFVKIERLCSTESDKALMDSNKNLTDDNRNRKSTSNKLDDNIPKRQFTRQGEGSHSPVSQNENSSATEKKSTPLLSAKLMSMASKSSHLIQQLECENERITMLRYSHKKYNMDTTPKNCKDFTTIIPPEEARLLYEMLKAKSFTTIFQGPKNLLLHHHFRNFSSVAFIRNYSYRCKILRHLKRNCKSGRTKDYHLEFPWDTQSYCQFDSDGASINQIKKEIPRDNLNFKPQNHDSDIVKTNVNNPFVLSSSSETEKMRNSELSEIDQIFAFIE</sequence>
<feature type="transmembrane region" description="Helical" evidence="2">
    <location>
        <begin position="112"/>
        <end position="133"/>
    </location>
</feature>
<dbReference type="AlphaFoldDB" id="B3SCP7"/>
<feature type="domain" description="Nucleolus and neural progenitor protein-like N-terminal" evidence="3">
    <location>
        <begin position="31"/>
        <end position="184"/>
    </location>
</feature>
<dbReference type="OrthoDB" id="9899341at2759"/>
<feature type="compositionally biased region" description="Polar residues" evidence="1">
    <location>
        <begin position="292"/>
        <end position="310"/>
    </location>
</feature>
<evidence type="ECO:0000313" key="5">
    <source>
        <dbReference type="Proteomes" id="UP000009022"/>
    </source>
</evidence>
<dbReference type="PANTHER" id="PTHR34761:SF1">
    <property type="entry name" value="NUCLEOLUS AND NEURAL PROGENITOR PROTEIN"/>
    <property type="match status" value="1"/>
</dbReference>
<dbReference type="KEGG" id="tad:TRIADDRAFT_62052"/>
<protein>
    <recommendedName>
        <fullName evidence="3">Nucleolus and neural progenitor protein-like N-terminal domain-containing protein</fullName>
    </recommendedName>
</protein>
<feature type="region of interest" description="Disordered" evidence="1">
    <location>
        <begin position="263"/>
        <end position="314"/>
    </location>
</feature>
<dbReference type="InterPro" id="IPR052835">
    <property type="entry name" value="Nepro"/>
</dbReference>
<evidence type="ECO:0000256" key="2">
    <source>
        <dbReference type="SAM" id="Phobius"/>
    </source>
</evidence>
<name>B3SCP7_TRIAD</name>
<gene>
    <name evidence="4" type="ORF">TRIADDRAFT_62052</name>
</gene>
<dbReference type="Pfam" id="PF14780">
    <property type="entry name" value="NEPRO_N"/>
    <property type="match status" value="1"/>
</dbReference>
<dbReference type="GeneID" id="6759220"/>
<keyword evidence="2" id="KW-0472">Membrane</keyword>
<dbReference type="GO" id="GO:0045747">
    <property type="term" value="P:positive regulation of Notch signaling pathway"/>
    <property type="evidence" value="ECO:0000318"/>
    <property type="project" value="GO_Central"/>
</dbReference>
<evidence type="ECO:0000259" key="3">
    <source>
        <dbReference type="Pfam" id="PF14780"/>
    </source>
</evidence>
<dbReference type="GO" id="GO:0005634">
    <property type="term" value="C:nucleus"/>
    <property type="evidence" value="ECO:0000318"/>
    <property type="project" value="GO_Central"/>
</dbReference>
<dbReference type="HOGENOM" id="CLU_527153_0_0_1"/>
<dbReference type="CTD" id="6759220"/>
<keyword evidence="2" id="KW-0812">Transmembrane</keyword>
<evidence type="ECO:0000313" key="4">
    <source>
        <dbReference type="EMBL" id="EDV19510.1"/>
    </source>
</evidence>
<dbReference type="PANTHER" id="PTHR34761">
    <property type="entry name" value="NUCLEOLUS AND NEURAL PROGENITOR PROTEIN"/>
    <property type="match status" value="1"/>
</dbReference>
<evidence type="ECO:0000256" key="1">
    <source>
        <dbReference type="SAM" id="MobiDB-lite"/>
    </source>
</evidence>